<protein>
    <recommendedName>
        <fullName evidence="1">Cupin type-2 domain-containing protein</fullName>
    </recommendedName>
</protein>
<proteinExistence type="predicted"/>
<feature type="domain" description="Cupin type-2" evidence="1">
    <location>
        <begin position="139"/>
        <end position="197"/>
    </location>
</feature>
<name>A0A916JBI2_9BACT</name>
<dbReference type="RefSeq" id="WP_215238909.1">
    <property type="nucleotide sequence ID" value="NZ_CAJRAF010000002.1"/>
</dbReference>
<gene>
    <name evidence="2" type="ORF">DYBT9275_02259</name>
</gene>
<keyword evidence="3" id="KW-1185">Reference proteome</keyword>
<dbReference type="Proteomes" id="UP000680038">
    <property type="component" value="Unassembled WGS sequence"/>
</dbReference>
<dbReference type="Pfam" id="PF07883">
    <property type="entry name" value="Cupin_2"/>
    <property type="match status" value="1"/>
</dbReference>
<evidence type="ECO:0000313" key="3">
    <source>
        <dbReference type="Proteomes" id="UP000680038"/>
    </source>
</evidence>
<reference evidence="2" key="1">
    <citation type="submission" date="2021-04" db="EMBL/GenBank/DDBJ databases">
        <authorList>
            <person name="Rodrigo-Torres L."/>
            <person name="Arahal R. D."/>
            <person name="Lucena T."/>
        </authorList>
    </citation>
    <scope>NUCLEOTIDE SEQUENCE</scope>
    <source>
        <strain evidence="2">CECT 9275</strain>
    </source>
</reference>
<accession>A0A916JBI2</accession>
<dbReference type="InterPro" id="IPR011051">
    <property type="entry name" value="RmlC_Cupin_sf"/>
</dbReference>
<evidence type="ECO:0000313" key="2">
    <source>
        <dbReference type="EMBL" id="CAG4999593.1"/>
    </source>
</evidence>
<comment type="caution">
    <text evidence="2">The sequence shown here is derived from an EMBL/GenBank/DDBJ whole genome shotgun (WGS) entry which is preliminary data.</text>
</comment>
<organism evidence="2 3">
    <name type="scientific">Dyadobacter helix</name>
    <dbReference type="NCBI Taxonomy" id="2822344"/>
    <lineage>
        <taxon>Bacteria</taxon>
        <taxon>Pseudomonadati</taxon>
        <taxon>Bacteroidota</taxon>
        <taxon>Cytophagia</taxon>
        <taxon>Cytophagales</taxon>
        <taxon>Spirosomataceae</taxon>
        <taxon>Dyadobacter</taxon>
    </lineage>
</organism>
<dbReference type="SUPFAM" id="SSF51182">
    <property type="entry name" value="RmlC-like cupins"/>
    <property type="match status" value="1"/>
</dbReference>
<sequence length="203" mass="23226">MNEADKFLASGLLELYVMGNTTPEQSRQVERMVKKYPLVKEELTSIEISLENYALSQAREVDPTIKPFFLATIEYMERLRRGETPLIPPKLHQHSVISDYREWLERPELQLTDPVSEIEAKIIWATPKMTTVIVRIKNGTPTETHKDLYESFLVVEGTCNIILDGRDNHLKPGDFFTIPLHLAHTVIVTSAIPCKIILEREAA</sequence>
<dbReference type="InterPro" id="IPR013096">
    <property type="entry name" value="Cupin_2"/>
</dbReference>
<dbReference type="InterPro" id="IPR014710">
    <property type="entry name" value="RmlC-like_jellyroll"/>
</dbReference>
<dbReference type="Gene3D" id="2.60.120.10">
    <property type="entry name" value="Jelly Rolls"/>
    <property type="match status" value="1"/>
</dbReference>
<dbReference type="EMBL" id="CAJRAF010000002">
    <property type="protein sequence ID" value="CAG4999593.1"/>
    <property type="molecule type" value="Genomic_DNA"/>
</dbReference>
<evidence type="ECO:0000259" key="1">
    <source>
        <dbReference type="Pfam" id="PF07883"/>
    </source>
</evidence>
<dbReference type="AlphaFoldDB" id="A0A916JBI2"/>